<dbReference type="PROSITE" id="PS50950">
    <property type="entry name" value="ZF_THAP"/>
    <property type="match status" value="1"/>
</dbReference>
<keyword evidence="8" id="KW-1185">Reference proteome</keyword>
<dbReference type="InterPro" id="IPR038441">
    <property type="entry name" value="THAP_Znf_sf"/>
</dbReference>
<accession>A0A8C6WIF5</accession>
<dbReference type="PANTHER" id="PTHR46927">
    <property type="entry name" value="AGAP005574-PA"/>
    <property type="match status" value="1"/>
</dbReference>
<dbReference type="InterPro" id="IPR052224">
    <property type="entry name" value="THAP_domain_protein"/>
</dbReference>
<dbReference type="Gene3D" id="6.20.210.20">
    <property type="entry name" value="THAP domain"/>
    <property type="match status" value="1"/>
</dbReference>
<feature type="domain" description="THAP-type" evidence="6">
    <location>
        <begin position="1"/>
        <end position="81"/>
    </location>
</feature>
<dbReference type="Ensembl" id="ENSNMLT00000010930.1">
    <property type="protein sequence ID" value="ENSNMLP00000009674.1"/>
    <property type="gene ID" value="ENSNMLG00000006720.1"/>
</dbReference>
<protein>
    <recommendedName>
        <fullName evidence="6">THAP-type domain-containing protein</fullName>
    </recommendedName>
</protein>
<dbReference type="Proteomes" id="UP000694523">
    <property type="component" value="Unplaced"/>
</dbReference>
<keyword evidence="4 5" id="KW-0238">DNA-binding</keyword>
<dbReference type="SMART" id="SM00692">
    <property type="entry name" value="DM3"/>
    <property type="match status" value="1"/>
</dbReference>
<dbReference type="GO" id="GO:0008270">
    <property type="term" value="F:zinc ion binding"/>
    <property type="evidence" value="ECO:0007669"/>
    <property type="project" value="UniProtKB-KW"/>
</dbReference>
<keyword evidence="1" id="KW-0479">Metal-binding</keyword>
<evidence type="ECO:0000313" key="8">
    <source>
        <dbReference type="Proteomes" id="UP000694523"/>
    </source>
</evidence>
<dbReference type="Pfam" id="PF05485">
    <property type="entry name" value="THAP"/>
    <property type="match status" value="1"/>
</dbReference>
<sequence length="202" mass="23017">MPETCCAVGCNNVRDPVAGISLYRIPKEKERREKWLAAIDRKSPDGGKWEPSAYQRLCSQHFASGAKSDHPLHPDFVPSIFPHTSSPKKRQSVAAIETFTRRRECKRRRHENARKDEAATALLDLSVSSDPEPQTHHCGSDQCTEYFNILQNECQSLRNEVYMLREKVNNRPGPNIFEVETFTQTLNVSTMGSTLLFRPTNK</sequence>
<reference evidence="7" key="2">
    <citation type="submission" date="2025-09" db="UniProtKB">
        <authorList>
            <consortium name="Ensembl"/>
        </authorList>
    </citation>
    <scope>IDENTIFICATION</scope>
</reference>
<keyword evidence="2 5" id="KW-0863">Zinc-finger</keyword>
<evidence type="ECO:0000256" key="3">
    <source>
        <dbReference type="ARBA" id="ARBA00022833"/>
    </source>
</evidence>
<reference evidence="7" key="1">
    <citation type="submission" date="2025-08" db="UniProtKB">
        <authorList>
            <consortium name="Ensembl"/>
        </authorList>
    </citation>
    <scope>IDENTIFICATION</scope>
</reference>
<evidence type="ECO:0000313" key="7">
    <source>
        <dbReference type="Ensembl" id="ENSNMLP00000009674.1"/>
    </source>
</evidence>
<evidence type="ECO:0000256" key="5">
    <source>
        <dbReference type="PROSITE-ProRule" id="PRU00309"/>
    </source>
</evidence>
<name>A0A8C6WIF5_9GOBI</name>
<dbReference type="SMART" id="SM00980">
    <property type="entry name" value="THAP"/>
    <property type="match status" value="1"/>
</dbReference>
<organism evidence="7 8">
    <name type="scientific">Neogobius melanostomus</name>
    <name type="common">round goby</name>
    <dbReference type="NCBI Taxonomy" id="47308"/>
    <lineage>
        <taxon>Eukaryota</taxon>
        <taxon>Metazoa</taxon>
        <taxon>Chordata</taxon>
        <taxon>Craniata</taxon>
        <taxon>Vertebrata</taxon>
        <taxon>Euteleostomi</taxon>
        <taxon>Actinopterygii</taxon>
        <taxon>Neopterygii</taxon>
        <taxon>Teleostei</taxon>
        <taxon>Neoteleostei</taxon>
        <taxon>Acanthomorphata</taxon>
        <taxon>Gobiaria</taxon>
        <taxon>Gobiiformes</taxon>
        <taxon>Gobioidei</taxon>
        <taxon>Gobiidae</taxon>
        <taxon>Benthophilinae</taxon>
        <taxon>Neogobiini</taxon>
        <taxon>Neogobius</taxon>
    </lineage>
</organism>
<dbReference type="InterPro" id="IPR006612">
    <property type="entry name" value="THAP_Znf"/>
</dbReference>
<dbReference type="PANTHER" id="PTHR46927:SF3">
    <property type="entry name" value="THAP-TYPE DOMAIN-CONTAINING PROTEIN"/>
    <property type="match status" value="1"/>
</dbReference>
<evidence type="ECO:0000256" key="1">
    <source>
        <dbReference type="ARBA" id="ARBA00022723"/>
    </source>
</evidence>
<dbReference type="AlphaFoldDB" id="A0A8C6WIF5"/>
<dbReference type="SUPFAM" id="SSF57716">
    <property type="entry name" value="Glucocorticoid receptor-like (DNA-binding domain)"/>
    <property type="match status" value="1"/>
</dbReference>
<keyword evidence="3" id="KW-0862">Zinc</keyword>
<evidence type="ECO:0000256" key="2">
    <source>
        <dbReference type="ARBA" id="ARBA00022771"/>
    </source>
</evidence>
<evidence type="ECO:0000256" key="4">
    <source>
        <dbReference type="ARBA" id="ARBA00023125"/>
    </source>
</evidence>
<dbReference type="GO" id="GO:0003677">
    <property type="term" value="F:DNA binding"/>
    <property type="evidence" value="ECO:0007669"/>
    <property type="project" value="UniProtKB-UniRule"/>
</dbReference>
<evidence type="ECO:0000259" key="6">
    <source>
        <dbReference type="PROSITE" id="PS50950"/>
    </source>
</evidence>
<proteinExistence type="predicted"/>